<evidence type="ECO:0000259" key="1">
    <source>
        <dbReference type="Pfam" id="PF18660"/>
    </source>
</evidence>
<dbReference type="EMBL" id="CP028490">
    <property type="protein sequence ID" value="AVX25583.1"/>
    <property type="molecule type" value="Genomic_DNA"/>
</dbReference>
<evidence type="ECO:0000313" key="2">
    <source>
        <dbReference type="EMBL" id="AVX25583.1"/>
    </source>
</evidence>
<reference evidence="2 3" key="1">
    <citation type="submission" date="2018-04" db="EMBL/GenBank/DDBJ databases">
        <authorList>
            <person name="Cha J.-S."/>
        </authorList>
    </citation>
    <scope>NUCLEOTIDE SEQUENCE [LARGE SCALE GENOMIC DNA]</scope>
    <source>
        <strain evidence="2 3">LMG5095</strain>
    </source>
</reference>
<protein>
    <recommendedName>
        <fullName evidence="1">Tsi6 domain-containing protein</fullName>
    </recommendedName>
</protein>
<dbReference type="AlphaFoldDB" id="A0AAD0IBW7"/>
<proteinExistence type="predicted"/>
<evidence type="ECO:0000313" key="3">
    <source>
        <dbReference type="Proteomes" id="UP000240475"/>
    </source>
</evidence>
<organism evidence="2 3">
    <name type="scientific">Pseudomonas syringae pv. atrofaciens</name>
    <dbReference type="NCBI Taxonomy" id="192087"/>
    <lineage>
        <taxon>Bacteria</taxon>
        <taxon>Pseudomonadati</taxon>
        <taxon>Pseudomonadota</taxon>
        <taxon>Gammaproteobacteria</taxon>
        <taxon>Pseudomonadales</taxon>
        <taxon>Pseudomonadaceae</taxon>
        <taxon>Pseudomonas</taxon>
        <taxon>Pseudomonas syringae</taxon>
    </lineage>
</organism>
<dbReference type="InterPro" id="IPR040818">
    <property type="entry name" value="Tsi6"/>
</dbReference>
<dbReference type="RefSeq" id="WP_003394200.1">
    <property type="nucleotide sequence ID" value="NZ_CP028490.1"/>
</dbReference>
<sequence>MNIKAPIDYIKKAIEVTVDRRDKCPQFPVYDMLLAQLDYVKAVFEGAEKDKSRLHQLTIGAIASKEFEETDPELDRALRDAHYVAIQSARGLKIILPD</sequence>
<feature type="domain" description="Tsi6" evidence="1">
    <location>
        <begin position="6"/>
        <end position="87"/>
    </location>
</feature>
<gene>
    <name evidence="2" type="ORF">DA456_20460</name>
</gene>
<dbReference type="Pfam" id="PF18660">
    <property type="entry name" value="Tsi6"/>
    <property type="match status" value="1"/>
</dbReference>
<dbReference type="Proteomes" id="UP000240475">
    <property type="component" value="Chromosome"/>
</dbReference>
<name>A0AAD0IBW7_PSESX</name>
<accession>A0AAD0IBW7</accession>